<dbReference type="InterPro" id="IPR049713">
    <property type="entry name" value="Pr6Pr-like"/>
</dbReference>
<evidence type="ECO:0000256" key="1">
    <source>
        <dbReference type="SAM" id="Phobius"/>
    </source>
</evidence>
<proteinExistence type="predicted"/>
<feature type="transmembrane region" description="Helical" evidence="1">
    <location>
        <begin position="82"/>
        <end position="102"/>
    </location>
</feature>
<organism evidence="2">
    <name type="scientific">freshwater metagenome</name>
    <dbReference type="NCBI Taxonomy" id="449393"/>
    <lineage>
        <taxon>unclassified sequences</taxon>
        <taxon>metagenomes</taxon>
        <taxon>ecological metagenomes</taxon>
    </lineage>
</organism>
<evidence type="ECO:0000313" key="2">
    <source>
        <dbReference type="EMBL" id="CAB4548974.1"/>
    </source>
</evidence>
<dbReference type="EMBL" id="CAEZTB010000002">
    <property type="protein sequence ID" value="CAB4548974.1"/>
    <property type="molecule type" value="Genomic_DNA"/>
</dbReference>
<feature type="transmembrane region" description="Helical" evidence="1">
    <location>
        <begin position="47"/>
        <end position="70"/>
    </location>
</feature>
<feature type="transmembrane region" description="Helical" evidence="1">
    <location>
        <begin position="114"/>
        <end position="138"/>
    </location>
</feature>
<feature type="transmembrane region" description="Helical" evidence="1">
    <location>
        <begin position="150"/>
        <end position="170"/>
    </location>
</feature>
<gene>
    <name evidence="2" type="ORF">UFOPK1581_00030</name>
</gene>
<dbReference type="AlphaFoldDB" id="A0A6J6CCP2"/>
<name>A0A6J6CCP2_9ZZZZ</name>
<protein>
    <submittedName>
        <fullName evidence="2">Unannotated protein</fullName>
    </submittedName>
</protein>
<feature type="transmembrane region" description="Helical" evidence="1">
    <location>
        <begin position="12"/>
        <end position="31"/>
    </location>
</feature>
<sequence>MPASVASMIYNTSLGLLRILTGSALIGSVAWQVTDRLANNIFRPGEYFAYFSIVTAIVAGSFLVATGVSLVRSKQDSKKIEIARLSLTVAMIVVGVVYHLLLANAAGDVRDGDYVWPVLPNEVIHTYGPILIVVDYLLSHRAFQIKLRAALWVAVFPLTWLVFSVIRGLVTNWWPYWFINPNEEGGVPGMLTYIAAITAFFLILGFLVLGTKKLIQKVTSRK</sequence>
<keyword evidence="1" id="KW-1133">Transmembrane helix</keyword>
<dbReference type="NCBIfam" id="NF038065">
    <property type="entry name" value="Pr6Pr"/>
    <property type="match status" value="1"/>
</dbReference>
<keyword evidence="1" id="KW-0472">Membrane</keyword>
<feature type="transmembrane region" description="Helical" evidence="1">
    <location>
        <begin position="190"/>
        <end position="211"/>
    </location>
</feature>
<keyword evidence="1" id="KW-0812">Transmembrane</keyword>
<accession>A0A6J6CCP2</accession>
<reference evidence="2" key="1">
    <citation type="submission" date="2020-05" db="EMBL/GenBank/DDBJ databases">
        <authorList>
            <person name="Chiriac C."/>
            <person name="Salcher M."/>
            <person name="Ghai R."/>
            <person name="Kavagutti S V."/>
        </authorList>
    </citation>
    <scope>NUCLEOTIDE SEQUENCE</scope>
</reference>